<evidence type="ECO:0000313" key="2">
    <source>
        <dbReference type="EMBL" id="MBB5800908.1"/>
    </source>
</evidence>
<feature type="region of interest" description="Disordered" evidence="1">
    <location>
        <begin position="112"/>
        <end position="155"/>
    </location>
</feature>
<name>A0A7W9LYP7_9PSEU</name>
<protein>
    <submittedName>
        <fullName evidence="2">DNA-binding protein YbaB</fullName>
    </submittedName>
</protein>
<dbReference type="Gene3D" id="3.30.1310.10">
    <property type="entry name" value="Nucleoid-associated protein YbaB-like domain"/>
    <property type="match status" value="1"/>
</dbReference>
<dbReference type="GO" id="GO:0003677">
    <property type="term" value="F:DNA binding"/>
    <property type="evidence" value="ECO:0007669"/>
    <property type="project" value="UniProtKB-KW"/>
</dbReference>
<evidence type="ECO:0000256" key="1">
    <source>
        <dbReference type="SAM" id="MobiDB-lite"/>
    </source>
</evidence>
<accession>A0A7W9LYP7</accession>
<organism evidence="2 3">
    <name type="scientific">Saccharothrix ecbatanensis</name>
    <dbReference type="NCBI Taxonomy" id="1105145"/>
    <lineage>
        <taxon>Bacteria</taxon>
        <taxon>Bacillati</taxon>
        <taxon>Actinomycetota</taxon>
        <taxon>Actinomycetes</taxon>
        <taxon>Pseudonocardiales</taxon>
        <taxon>Pseudonocardiaceae</taxon>
        <taxon>Saccharothrix</taxon>
    </lineage>
</organism>
<keyword evidence="3" id="KW-1185">Reference proteome</keyword>
<feature type="compositionally biased region" description="Polar residues" evidence="1">
    <location>
        <begin position="145"/>
        <end position="155"/>
    </location>
</feature>
<keyword evidence="2" id="KW-0238">DNA-binding</keyword>
<dbReference type="SUPFAM" id="SSF82607">
    <property type="entry name" value="YbaB-like"/>
    <property type="match status" value="1"/>
</dbReference>
<dbReference type="Pfam" id="PF02575">
    <property type="entry name" value="YbaB_DNA_bd"/>
    <property type="match status" value="1"/>
</dbReference>
<comment type="caution">
    <text evidence="2">The sequence shown here is derived from an EMBL/GenBank/DDBJ whole genome shotgun (WGS) entry which is preliminary data.</text>
</comment>
<sequence length="155" mass="16951">MDRSLPDIERMVDDWERNAAEKAARYQAMSQEVQQVSITGSAADGAVMVTVGANGIPTAVTMTSKVRQLEPERIAAAVMEAMRQAQSRYPERLAEIMSQTVGDDSTTRHLLTEARANFPDPEPDADPGAARQPRPARDPEDPDDFSNSSFMDGGR</sequence>
<dbReference type="Proteomes" id="UP000552097">
    <property type="component" value="Unassembled WGS sequence"/>
</dbReference>
<dbReference type="EMBL" id="JACHMO010000001">
    <property type="protein sequence ID" value="MBB5800908.1"/>
    <property type="molecule type" value="Genomic_DNA"/>
</dbReference>
<dbReference type="InterPro" id="IPR004401">
    <property type="entry name" value="YbaB/EbfC"/>
</dbReference>
<proteinExistence type="predicted"/>
<reference evidence="2 3" key="1">
    <citation type="submission" date="2020-08" db="EMBL/GenBank/DDBJ databases">
        <title>Sequencing the genomes of 1000 actinobacteria strains.</title>
        <authorList>
            <person name="Klenk H.-P."/>
        </authorList>
    </citation>
    <scope>NUCLEOTIDE SEQUENCE [LARGE SCALE GENOMIC DNA]</scope>
    <source>
        <strain evidence="2 3">DSM 45486</strain>
    </source>
</reference>
<dbReference type="RefSeq" id="WP_184916060.1">
    <property type="nucleotide sequence ID" value="NZ_JACHMO010000001.1"/>
</dbReference>
<gene>
    <name evidence="2" type="ORF">F4560_000676</name>
</gene>
<dbReference type="InterPro" id="IPR036894">
    <property type="entry name" value="YbaB-like_sf"/>
</dbReference>
<dbReference type="AlphaFoldDB" id="A0A7W9LYP7"/>
<evidence type="ECO:0000313" key="3">
    <source>
        <dbReference type="Proteomes" id="UP000552097"/>
    </source>
</evidence>